<organism evidence="2 3">
    <name type="scientific">Flavobacterium reichenbachii</name>
    <dbReference type="NCBI Taxonomy" id="362418"/>
    <lineage>
        <taxon>Bacteria</taxon>
        <taxon>Pseudomonadati</taxon>
        <taxon>Bacteroidota</taxon>
        <taxon>Flavobacteriia</taxon>
        <taxon>Flavobacteriales</taxon>
        <taxon>Flavobacteriaceae</taxon>
        <taxon>Flavobacterium</taxon>
    </lineage>
</organism>
<dbReference type="EMBL" id="JPRL01000001">
    <property type="protein sequence ID" value="KFF04837.1"/>
    <property type="molecule type" value="Genomic_DNA"/>
</dbReference>
<dbReference type="InterPro" id="IPR038765">
    <property type="entry name" value="Papain-like_cys_pep_sf"/>
</dbReference>
<dbReference type="PANTHER" id="PTHR46333">
    <property type="entry name" value="CYTOKINESIS PROTEIN 3"/>
    <property type="match status" value="1"/>
</dbReference>
<dbReference type="STRING" id="362418.IW19_04515"/>
<reference evidence="2 3" key="1">
    <citation type="submission" date="2014-07" db="EMBL/GenBank/DDBJ databases">
        <title>Genome of Flavobacterium reichenbachii LMG 25512.</title>
        <authorList>
            <person name="Stropko S.J."/>
            <person name="Pipes S.E."/>
            <person name="Newman J.D."/>
        </authorList>
    </citation>
    <scope>NUCLEOTIDE SEQUENCE [LARGE SCALE GENOMIC DNA]</scope>
    <source>
        <strain evidence="2 3">LMG 25512</strain>
    </source>
</reference>
<dbReference type="SMART" id="SM00460">
    <property type="entry name" value="TGc"/>
    <property type="match status" value="1"/>
</dbReference>
<dbReference type="PANTHER" id="PTHR46333:SF2">
    <property type="entry name" value="CYTOKINESIS PROTEIN 3"/>
    <property type="match status" value="1"/>
</dbReference>
<feature type="domain" description="Transglutaminase-like" evidence="1">
    <location>
        <begin position="106"/>
        <end position="172"/>
    </location>
</feature>
<gene>
    <name evidence="2" type="ORF">IW19_04515</name>
</gene>
<keyword evidence="3" id="KW-1185">Reference proteome</keyword>
<dbReference type="GO" id="GO:0005737">
    <property type="term" value="C:cytoplasm"/>
    <property type="evidence" value="ECO:0007669"/>
    <property type="project" value="TreeGrafter"/>
</dbReference>
<evidence type="ECO:0000259" key="1">
    <source>
        <dbReference type="SMART" id="SM00460"/>
    </source>
</evidence>
<evidence type="ECO:0000313" key="2">
    <source>
        <dbReference type="EMBL" id="KFF04837.1"/>
    </source>
</evidence>
<sequence length="243" mass="28511">MNIYRDKMKELIIESVKKILLIIMILFISNFGYAQMKNFQEIEKYVKNVPESETLDVAILTQYLKKNAKTKTEILARVYFWMIENIEYDWDAFLNNKNIDVSAAVTLANKKSVCSGYANLFKAICDNAKIKCVVIIGYAKGYGYNGKKLSEPNHAWNAVKLYDKWELIDVTWGRESTLTNDGEQNSWNARYFLDDPNDFILEHFPQDEVWQLLDNEISIDTFFSNKMEENRRARSDYEIIIEE</sequence>
<comment type="caution">
    <text evidence="2">The sequence shown here is derived from an EMBL/GenBank/DDBJ whole genome shotgun (WGS) entry which is preliminary data.</text>
</comment>
<dbReference type="InterPro" id="IPR052557">
    <property type="entry name" value="CAP/Cytokinesis_protein"/>
</dbReference>
<dbReference type="eggNOG" id="COG5279">
    <property type="taxonomic scope" value="Bacteria"/>
</dbReference>
<name>A0A085ZK73_9FLAO</name>
<dbReference type="InterPro" id="IPR002931">
    <property type="entry name" value="Transglutaminase-like"/>
</dbReference>
<dbReference type="Proteomes" id="UP000028715">
    <property type="component" value="Unassembled WGS sequence"/>
</dbReference>
<protein>
    <recommendedName>
        <fullName evidence="1">Transglutaminase-like domain-containing protein</fullName>
    </recommendedName>
</protein>
<dbReference type="AlphaFoldDB" id="A0A085ZK73"/>
<proteinExistence type="predicted"/>
<evidence type="ECO:0000313" key="3">
    <source>
        <dbReference type="Proteomes" id="UP000028715"/>
    </source>
</evidence>
<accession>A0A085ZK73</accession>
<dbReference type="SUPFAM" id="SSF54001">
    <property type="entry name" value="Cysteine proteinases"/>
    <property type="match status" value="1"/>
</dbReference>
<dbReference type="Gene3D" id="3.10.620.30">
    <property type="match status" value="1"/>
</dbReference>
<dbReference type="OrthoDB" id="9788327at2"/>
<dbReference type="Pfam" id="PF01841">
    <property type="entry name" value="Transglut_core"/>
    <property type="match status" value="1"/>
</dbReference>